<reference evidence="1" key="1">
    <citation type="submission" date="2015-11" db="EMBL/GenBank/DDBJ databases">
        <title>De novo transcriptome assembly of four potential Pierce s Disease insect vectors from Arizona vineyards.</title>
        <authorList>
            <person name="Tassone E.E."/>
        </authorList>
    </citation>
    <scope>NUCLEOTIDE SEQUENCE</scope>
</reference>
<sequence length="217" mass="24661">CSFRCQEDNTKSCGGARTISLYSKTYTNLTHSDLHTEHASSKKKLKYVGCYNMSLVGKRLEGQPKLVQCLDLCRESGNELAAYRTPHFCHCVQKSFEFPAEDDKKCSFRCQEDNTKSCGGARTISLYSKTYTNLTHSDLHTEHASSKKKLKYVGCYNMSLVGKRLEGQPKLVQCLDLCRESGNELAAYRTPHFCHCVQKSFEFPAEDDKKCSFRCQE</sequence>
<accession>A0A1B6K1E4</accession>
<protein>
    <submittedName>
        <fullName evidence="1">Uncharacterized protein</fullName>
    </submittedName>
</protein>
<dbReference type="EMBL" id="GECU01002458">
    <property type="protein sequence ID" value="JAT05249.1"/>
    <property type="molecule type" value="Transcribed_RNA"/>
</dbReference>
<proteinExistence type="predicted"/>
<evidence type="ECO:0000313" key="1">
    <source>
        <dbReference type="EMBL" id="JAT05249.1"/>
    </source>
</evidence>
<gene>
    <name evidence="1" type="ORF">g.58532</name>
</gene>
<name>A0A1B6K1E4_9HEMI</name>
<feature type="non-terminal residue" evidence="1">
    <location>
        <position position="217"/>
    </location>
</feature>
<feature type="non-terminal residue" evidence="1">
    <location>
        <position position="1"/>
    </location>
</feature>
<dbReference type="AlphaFoldDB" id="A0A1B6K1E4"/>
<organism evidence="1">
    <name type="scientific">Homalodisca liturata</name>
    <dbReference type="NCBI Taxonomy" id="320908"/>
    <lineage>
        <taxon>Eukaryota</taxon>
        <taxon>Metazoa</taxon>
        <taxon>Ecdysozoa</taxon>
        <taxon>Arthropoda</taxon>
        <taxon>Hexapoda</taxon>
        <taxon>Insecta</taxon>
        <taxon>Pterygota</taxon>
        <taxon>Neoptera</taxon>
        <taxon>Paraneoptera</taxon>
        <taxon>Hemiptera</taxon>
        <taxon>Auchenorrhyncha</taxon>
        <taxon>Membracoidea</taxon>
        <taxon>Cicadellidae</taxon>
        <taxon>Cicadellinae</taxon>
        <taxon>Proconiini</taxon>
        <taxon>Homalodisca</taxon>
    </lineage>
</organism>